<organism evidence="9 10">
    <name type="scientific">Nonomuraea mangrovi</name>
    <dbReference type="NCBI Taxonomy" id="2316207"/>
    <lineage>
        <taxon>Bacteria</taxon>
        <taxon>Bacillati</taxon>
        <taxon>Actinomycetota</taxon>
        <taxon>Actinomycetes</taxon>
        <taxon>Streptosporangiales</taxon>
        <taxon>Streptosporangiaceae</taxon>
        <taxon>Nonomuraea</taxon>
    </lineage>
</organism>
<dbReference type="PANTHER" id="PTHR23513">
    <property type="entry name" value="INTEGRAL MEMBRANE EFFLUX PROTEIN-RELATED"/>
    <property type="match status" value="1"/>
</dbReference>
<dbReference type="Proteomes" id="UP001597368">
    <property type="component" value="Unassembled WGS sequence"/>
</dbReference>
<feature type="transmembrane region" description="Helical" evidence="7">
    <location>
        <begin position="307"/>
        <end position="329"/>
    </location>
</feature>
<dbReference type="EMBL" id="JBHUFV010000080">
    <property type="protein sequence ID" value="MFD1939175.1"/>
    <property type="molecule type" value="Genomic_DNA"/>
</dbReference>
<gene>
    <name evidence="9" type="ORF">ACFSKW_47715</name>
</gene>
<name>A0ABW4TE15_9ACTN</name>
<feature type="transmembrane region" description="Helical" evidence="7">
    <location>
        <begin position="283"/>
        <end position="301"/>
    </location>
</feature>
<keyword evidence="4 7" id="KW-0812">Transmembrane</keyword>
<dbReference type="SUPFAM" id="SSF103473">
    <property type="entry name" value="MFS general substrate transporter"/>
    <property type="match status" value="1"/>
</dbReference>
<dbReference type="Gene3D" id="1.20.1250.20">
    <property type="entry name" value="MFS general substrate transporter like domains"/>
    <property type="match status" value="1"/>
</dbReference>
<dbReference type="Pfam" id="PF05977">
    <property type="entry name" value="MFS_3"/>
    <property type="match status" value="1"/>
</dbReference>
<evidence type="ECO:0000256" key="1">
    <source>
        <dbReference type="ARBA" id="ARBA00004651"/>
    </source>
</evidence>
<reference evidence="10" key="1">
    <citation type="journal article" date="2019" name="Int. J. Syst. Evol. Microbiol.">
        <title>The Global Catalogue of Microorganisms (GCM) 10K type strain sequencing project: providing services to taxonomists for standard genome sequencing and annotation.</title>
        <authorList>
            <consortium name="The Broad Institute Genomics Platform"/>
            <consortium name="The Broad Institute Genome Sequencing Center for Infectious Disease"/>
            <person name="Wu L."/>
            <person name="Ma J."/>
        </authorList>
    </citation>
    <scope>NUCLEOTIDE SEQUENCE [LARGE SCALE GENOMIC DNA]</scope>
    <source>
        <strain evidence="10">ICMP 6774ER</strain>
    </source>
</reference>
<feature type="transmembrane region" description="Helical" evidence="7">
    <location>
        <begin position="219"/>
        <end position="243"/>
    </location>
</feature>
<protein>
    <submittedName>
        <fullName evidence="9">MFS transporter</fullName>
    </submittedName>
</protein>
<dbReference type="CDD" id="cd06173">
    <property type="entry name" value="MFS_MefA_like"/>
    <property type="match status" value="1"/>
</dbReference>
<proteinExistence type="predicted"/>
<evidence type="ECO:0000256" key="5">
    <source>
        <dbReference type="ARBA" id="ARBA00022989"/>
    </source>
</evidence>
<keyword evidence="10" id="KW-1185">Reference proteome</keyword>
<evidence type="ECO:0000256" key="4">
    <source>
        <dbReference type="ARBA" id="ARBA00022692"/>
    </source>
</evidence>
<keyword evidence="6 7" id="KW-0472">Membrane</keyword>
<dbReference type="PANTHER" id="PTHR23513:SF11">
    <property type="entry name" value="STAPHYLOFERRIN A TRANSPORTER"/>
    <property type="match status" value="1"/>
</dbReference>
<feature type="transmembrane region" description="Helical" evidence="7">
    <location>
        <begin position="50"/>
        <end position="68"/>
    </location>
</feature>
<keyword evidence="5 7" id="KW-1133">Transmembrane helix</keyword>
<evidence type="ECO:0000256" key="7">
    <source>
        <dbReference type="SAM" id="Phobius"/>
    </source>
</evidence>
<feature type="transmembrane region" description="Helical" evidence="7">
    <location>
        <begin position="12"/>
        <end position="30"/>
    </location>
</feature>
<dbReference type="InterPro" id="IPR036259">
    <property type="entry name" value="MFS_trans_sf"/>
</dbReference>
<dbReference type="RefSeq" id="WP_379581258.1">
    <property type="nucleotide sequence ID" value="NZ_JBHUFV010000080.1"/>
</dbReference>
<evidence type="ECO:0000256" key="2">
    <source>
        <dbReference type="ARBA" id="ARBA00022448"/>
    </source>
</evidence>
<feature type="transmembrane region" description="Helical" evidence="7">
    <location>
        <begin position="170"/>
        <end position="188"/>
    </location>
</feature>
<keyword evidence="3" id="KW-1003">Cell membrane</keyword>
<feature type="transmembrane region" description="Helical" evidence="7">
    <location>
        <begin position="370"/>
        <end position="390"/>
    </location>
</feature>
<dbReference type="PROSITE" id="PS50850">
    <property type="entry name" value="MFS"/>
    <property type="match status" value="1"/>
</dbReference>
<feature type="domain" description="Major facilitator superfamily (MFS) profile" evidence="8">
    <location>
        <begin position="9"/>
        <end position="395"/>
    </location>
</feature>
<accession>A0ABW4TE15</accession>
<sequence>MFRSLRVHNYRLFAAGGVVSNVGTWMQRTAQDWLVLDLTHGSAAALGTTTALQFLPQLMFGLFGGVLADRYPKRPVLLVAQSLMATLALTMGVLTVTGSAQVWHVYTMAFLLGVISCVEVPTRQAFVVEMVGRDDLPNAIALNASIFNLARVVGPAVAGVLMYAIGTGPIFLLNALTFGGVISSLLLMRKAELNPAELVPRAKGQLREGLRYVVERSELLLPILVIAFMAMFTQSFSMSIALMARQVFGQGASSFGVASSAFAIGALGGALLAARRARPTRKLLIAGAIGFGLFQVVVGLAPFYPVYLLLLAPTGIALITVNTAANSLVQMSTSPDMRGRVMGIYVLVFTGGAPIGAPLIGWIADLGGPRVGVMIGGVLTLAGTGLAIMLTRAIGARRTRPALATA</sequence>
<feature type="transmembrane region" description="Helical" evidence="7">
    <location>
        <begin position="140"/>
        <end position="164"/>
    </location>
</feature>
<evidence type="ECO:0000256" key="3">
    <source>
        <dbReference type="ARBA" id="ARBA00022475"/>
    </source>
</evidence>
<evidence type="ECO:0000259" key="8">
    <source>
        <dbReference type="PROSITE" id="PS50850"/>
    </source>
</evidence>
<feature type="transmembrane region" description="Helical" evidence="7">
    <location>
        <begin position="255"/>
        <end position="274"/>
    </location>
</feature>
<evidence type="ECO:0000256" key="6">
    <source>
        <dbReference type="ARBA" id="ARBA00023136"/>
    </source>
</evidence>
<comment type="caution">
    <text evidence="9">The sequence shown here is derived from an EMBL/GenBank/DDBJ whole genome shotgun (WGS) entry which is preliminary data.</text>
</comment>
<evidence type="ECO:0000313" key="9">
    <source>
        <dbReference type="EMBL" id="MFD1939175.1"/>
    </source>
</evidence>
<evidence type="ECO:0000313" key="10">
    <source>
        <dbReference type="Proteomes" id="UP001597368"/>
    </source>
</evidence>
<dbReference type="InterPro" id="IPR020846">
    <property type="entry name" value="MFS_dom"/>
</dbReference>
<feature type="transmembrane region" description="Helical" evidence="7">
    <location>
        <begin position="102"/>
        <end position="120"/>
    </location>
</feature>
<dbReference type="InterPro" id="IPR010290">
    <property type="entry name" value="TM_effector"/>
</dbReference>
<feature type="transmembrane region" description="Helical" evidence="7">
    <location>
        <begin position="75"/>
        <end position="96"/>
    </location>
</feature>
<feature type="transmembrane region" description="Helical" evidence="7">
    <location>
        <begin position="341"/>
        <end position="364"/>
    </location>
</feature>
<comment type="subcellular location">
    <subcellularLocation>
        <location evidence="1">Cell membrane</location>
        <topology evidence="1">Multi-pass membrane protein</topology>
    </subcellularLocation>
</comment>
<keyword evidence="2" id="KW-0813">Transport</keyword>